<evidence type="ECO:0000313" key="3">
    <source>
        <dbReference type="WBParaSite" id="ACRNAN_scaffold1502.g14350.t1"/>
    </source>
</evidence>
<keyword evidence="2" id="KW-1185">Reference proteome</keyword>
<proteinExistence type="predicted"/>
<reference evidence="3" key="1">
    <citation type="submission" date="2022-11" db="UniProtKB">
        <authorList>
            <consortium name="WormBaseParasite"/>
        </authorList>
    </citation>
    <scope>IDENTIFICATION</scope>
</reference>
<dbReference type="WBParaSite" id="ACRNAN_scaffold1502.g14350.t1">
    <property type="protein sequence ID" value="ACRNAN_scaffold1502.g14350.t1"/>
    <property type="gene ID" value="ACRNAN_scaffold1502.g14350"/>
</dbReference>
<sequence>MMHELRFLIQHIDVAELTLREKCLKYVKGEEAHVKAVEEDLIKQRQSFEEEKVRHASETARSRVLEQEKLKKSTEDSKKIAAIEKENEDLKEKQARIQAELSTLRVKNSELKRENSALEKSSTENHKQMLQSKSDLSKSEREKADLRVQLSIFKSNCAQLEEQLNKVKKTSSRKFEPLRKTVVRDQALQQHSSKKEDIDKVANFSLNASAIQPNTFSTFAPDQMKFQLTNLDATGSYPGFVPPHPSSAPPRVQWAEPLFNYKPSPNSSVDSLQAYMNNQMCNYAPSPDFVQRTFPPELDNRWPLKPDMKYVESKRLDDGLTHVYFNGEKKFSHTILKCHCTVYCYDDIDYIWHYRKPEKLKVFYSGNGKVFQLDTPDDWNIRIFSNGHFEIHRPSQEDVSTIQANNKRSEMISHALEAPTFEIFEPNGEAYKLDVNGYKTFIDANQSKSVRRDGSQVLILPNAVEYQSKDKDFAIHRVTNGIVRVIFKLCKLELNFCPSDLFFLARHMEEKDGQMTRRKCFQQGLCSHLLKP</sequence>
<dbReference type="Proteomes" id="UP000887540">
    <property type="component" value="Unplaced"/>
</dbReference>
<feature type="region of interest" description="Disordered" evidence="1">
    <location>
        <begin position="111"/>
        <end position="140"/>
    </location>
</feature>
<organism evidence="2 3">
    <name type="scientific">Acrobeloides nanus</name>
    <dbReference type="NCBI Taxonomy" id="290746"/>
    <lineage>
        <taxon>Eukaryota</taxon>
        <taxon>Metazoa</taxon>
        <taxon>Ecdysozoa</taxon>
        <taxon>Nematoda</taxon>
        <taxon>Chromadorea</taxon>
        <taxon>Rhabditida</taxon>
        <taxon>Tylenchina</taxon>
        <taxon>Cephalobomorpha</taxon>
        <taxon>Cephaloboidea</taxon>
        <taxon>Cephalobidae</taxon>
        <taxon>Acrobeloides</taxon>
    </lineage>
</organism>
<evidence type="ECO:0000313" key="2">
    <source>
        <dbReference type="Proteomes" id="UP000887540"/>
    </source>
</evidence>
<feature type="compositionally biased region" description="Basic and acidic residues" evidence="1">
    <location>
        <begin position="111"/>
        <end position="127"/>
    </location>
</feature>
<accession>A0A914CWP7</accession>
<evidence type="ECO:0000256" key="1">
    <source>
        <dbReference type="SAM" id="MobiDB-lite"/>
    </source>
</evidence>
<dbReference type="AlphaFoldDB" id="A0A914CWP7"/>
<name>A0A914CWP7_9BILA</name>
<protein>
    <submittedName>
        <fullName evidence="3">Uncharacterized protein</fullName>
    </submittedName>
</protein>